<dbReference type="FunFam" id="3.40.630.10:FF:000030">
    <property type="entry name" value="nicastrin"/>
    <property type="match status" value="1"/>
</dbReference>
<dbReference type="SUPFAM" id="SSF53187">
    <property type="entry name" value="Zn-dependent exopeptidases"/>
    <property type="match status" value="1"/>
</dbReference>
<organism evidence="17 18">
    <name type="scientific">Eleutherodactylus coqui</name>
    <name type="common">Puerto Rican coqui</name>
    <dbReference type="NCBI Taxonomy" id="57060"/>
    <lineage>
        <taxon>Eukaryota</taxon>
        <taxon>Metazoa</taxon>
        <taxon>Chordata</taxon>
        <taxon>Craniata</taxon>
        <taxon>Vertebrata</taxon>
        <taxon>Euteleostomi</taxon>
        <taxon>Amphibia</taxon>
        <taxon>Batrachia</taxon>
        <taxon>Anura</taxon>
        <taxon>Neobatrachia</taxon>
        <taxon>Hyloidea</taxon>
        <taxon>Eleutherodactylidae</taxon>
        <taxon>Eleutherodactylinae</taxon>
        <taxon>Eleutherodactylus</taxon>
        <taxon>Eleutherodactylus</taxon>
    </lineage>
</organism>
<dbReference type="GO" id="GO:0005886">
    <property type="term" value="C:plasma membrane"/>
    <property type="evidence" value="ECO:0007669"/>
    <property type="project" value="UniProtKB-ARBA"/>
</dbReference>
<evidence type="ECO:0000256" key="2">
    <source>
        <dbReference type="ARBA" id="ARBA00007717"/>
    </source>
</evidence>
<keyword evidence="9" id="KW-1015">Disulfide bond</keyword>
<dbReference type="GO" id="GO:0007219">
    <property type="term" value="P:Notch signaling pathway"/>
    <property type="evidence" value="ECO:0007669"/>
    <property type="project" value="UniProtKB-KW"/>
</dbReference>
<evidence type="ECO:0000313" key="18">
    <source>
        <dbReference type="Proteomes" id="UP000770717"/>
    </source>
</evidence>
<evidence type="ECO:0000256" key="5">
    <source>
        <dbReference type="ARBA" id="ARBA00022729"/>
    </source>
</evidence>
<comment type="function">
    <text evidence="14">Essential subunit of the gamma-secretase complex, an endoprotease complex that catalyzes the intramembrane cleavage of integral membrane proteins such as Notch receptors and APP (amyloid-beta precursor protein). The gamma-secretase complex plays a role in Notch and Wnt signaling cascades and regulation of downstream processes via its role in processing key regulatory proteins, and by regulating cytosolic CTNNB1 levels.</text>
</comment>
<dbReference type="GO" id="GO:0042470">
    <property type="term" value="C:melanosome"/>
    <property type="evidence" value="ECO:0007669"/>
    <property type="project" value="UniProtKB-SubCell"/>
</dbReference>
<dbReference type="GO" id="GO:0032991">
    <property type="term" value="C:protein-containing complex"/>
    <property type="evidence" value="ECO:0007669"/>
    <property type="project" value="UniProtKB-ARBA"/>
</dbReference>
<keyword evidence="4 15" id="KW-0812">Transmembrane</keyword>
<evidence type="ECO:0000256" key="4">
    <source>
        <dbReference type="ARBA" id="ARBA00022692"/>
    </source>
</evidence>
<feature type="domain" description="Nicastrin small lobe" evidence="16">
    <location>
        <begin position="48"/>
        <end position="156"/>
    </location>
</feature>
<keyword evidence="18" id="KW-1185">Reference proteome</keyword>
<dbReference type="PANTHER" id="PTHR21092">
    <property type="entry name" value="NICASTRIN"/>
    <property type="match status" value="1"/>
</dbReference>
<evidence type="ECO:0000256" key="1">
    <source>
        <dbReference type="ARBA" id="ARBA00004223"/>
    </source>
</evidence>
<keyword evidence="11" id="KW-0968">Cytoplasmic vesicle</keyword>
<evidence type="ECO:0000256" key="8">
    <source>
        <dbReference type="ARBA" id="ARBA00023136"/>
    </source>
</evidence>
<evidence type="ECO:0000256" key="9">
    <source>
        <dbReference type="ARBA" id="ARBA00023157"/>
    </source>
</evidence>
<sequence length="611" mass="67404">MNMAAAGEKGESGLGWRRLGMGLILLAALCRGSSVERKIYISLNSTAPCVRLLNATHQIGCQSSRNGDTGVIHVVEKEEDLSWVLETGPTPPYMVLLDGNLFTKDTLLKFKESSRVSGIAVMYTKPAPPEGSSLDLPCPNDGFAVCDSLADYNVWSTVKPINNSGFLAPEEKVVVSAARLDGRSFFWNLAPAAESTVSSLVTQLAAAEAIHKANDSQALPRNILFAFFQGEVFDYIGSSRMVYDMEKGRFPVPLNSIHSFVELSQVALRDNSSLWVHTDPISRSNESVNAEVKQLLELLKNSSKDTNVTLQEPDQSQALPPASFQRFLRARNIPGVVLTDHRAAYRNKYYNGMYDTAASIGMDYPSGLSKEEALIHVTEAAQSLSEVATLLAKTLYQLAGGKDATEVKADVNSVTRMLYGFLVMSNNSWFQSIIRSDWKGQLEDRPPQYYVTATAIGTKQSPNPPTSFLISILANLTGQVVNYTKEECQSPDKAADPKREFYEYLWAQGPLDDNSTTRTPYCVRTTLRSHLAESPAFELNDWGSTEYSTWTESRWKEIRARIFLVPSHELEVITLVVGIVVLLLSFGATYFINSKSDILFTGPQDSGSVTY</sequence>
<evidence type="ECO:0000256" key="10">
    <source>
        <dbReference type="ARBA" id="ARBA00023180"/>
    </source>
</evidence>
<dbReference type="InterPro" id="IPR041084">
    <property type="entry name" value="Ncstrn_small"/>
</dbReference>
<dbReference type="Proteomes" id="UP000770717">
    <property type="component" value="Unassembled WGS sequence"/>
</dbReference>
<protein>
    <recommendedName>
        <fullName evidence="3">Nicastrin</fullName>
    </recommendedName>
</protein>
<keyword evidence="6" id="KW-0914">Notch signaling pathway</keyword>
<gene>
    <name evidence="17" type="ORF">GDO78_010171</name>
</gene>
<dbReference type="Gene3D" id="3.40.630.10">
    <property type="entry name" value="Zn peptidases"/>
    <property type="match status" value="1"/>
</dbReference>
<dbReference type="GO" id="GO:0099503">
    <property type="term" value="C:secretory vesicle"/>
    <property type="evidence" value="ECO:0007669"/>
    <property type="project" value="UniProtKB-ARBA"/>
</dbReference>
<keyword evidence="10" id="KW-0325">Glycoprotein</keyword>
<dbReference type="Pfam" id="PF18266">
    <property type="entry name" value="Ncstrn_small"/>
    <property type="match status" value="1"/>
</dbReference>
<evidence type="ECO:0000256" key="13">
    <source>
        <dbReference type="ARBA" id="ARBA00046288"/>
    </source>
</evidence>
<dbReference type="EMBL" id="WNTK01000006">
    <property type="protein sequence ID" value="KAG9480763.1"/>
    <property type="molecule type" value="Genomic_DNA"/>
</dbReference>
<evidence type="ECO:0000256" key="15">
    <source>
        <dbReference type="SAM" id="Phobius"/>
    </source>
</evidence>
<dbReference type="InterPro" id="IPR008710">
    <property type="entry name" value="Nicastrin"/>
</dbReference>
<evidence type="ECO:0000256" key="14">
    <source>
        <dbReference type="ARBA" id="ARBA00058029"/>
    </source>
</evidence>
<comment type="subcellular location">
    <subcellularLocation>
        <location evidence="12">Cytoplasmic vesicle membrane</location>
        <topology evidence="12">Single-pass membrane protein</topology>
    </subcellularLocation>
    <subcellularLocation>
        <location evidence="13">Endomembrane system</location>
        <topology evidence="13">Single-pass type I membrane protein</topology>
    </subcellularLocation>
    <subcellularLocation>
        <location evidence="1">Melanosome</location>
    </subcellularLocation>
</comment>
<comment type="similarity">
    <text evidence="2">Belongs to the nicastrin family.</text>
</comment>
<dbReference type="OrthoDB" id="755951at2759"/>
<evidence type="ECO:0000313" key="17">
    <source>
        <dbReference type="EMBL" id="KAG9480763.1"/>
    </source>
</evidence>
<keyword evidence="7 15" id="KW-1133">Transmembrane helix</keyword>
<evidence type="ECO:0000256" key="11">
    <source>
        <dbReference type="ARBA" id="ARBA00023329"/>
    </source>
</evidence>
<dbReference type="GO" id="GO:0012505">
    <property type="term" value="C:endomembrane system"/>
    <property type="evidence" value="ECO:0007669"/>
    <property type="project" value="UniProtKB-SubCell"/>
</dbReference>
<evidence type="ECO:0000256" key="6">
    <source>
        <dbReference type="ARBA" id="ARBA00022976"/>
    </source>
</evidence>
<comment type="caution">
    <text evidence="17">The sequence shown here is derived from an EMBL/GenBank/DDBJ whole genome shotgun (WGS) entry which is preliminary data.</text>
</comment>
<dbReference type="GO" id="GO:0016485">
    <property type="term" value="P:protein processing"/>
    <property type="evidence" value="ECO:0007669"/>
    <property type="project" value="InterPro"/>
</dbReference>
<reference evidence="17" key="1">
    <citation type="thesis" date="2020" institute="ProQuest LLC" country="789 East Eisenhower Parkway, Ann Arbor, MI, USA">
        <title>Comparative Genomics and Chromosome Evolution.</title>
        <authorList>
            <person name="Mudd A.B."/>
        </authorList>
    </citation>
    <scope>NUCLEOTIDE SEQUENCE</scope>
    <source>
        <strain evidence="17">HN-11 Male</strain>
        <tissue evidence="17">Kidney and liver</tissue>
    </source>
</reference>
<dbReference type="Pfam" id="PF05450">
    <property type="entry name" value="Nicastrin"/>
    <property type="match status" value="1"/>
</dbReference>
<accession>A0A8J6F4T0</accession>
<feature type="transmembrane region" description="Helical" evidence="15">
    <location>
        <begin position="572"/>
        <end position="592"/>
    </location>
</feature>
<proteinExistence type="inferred from homology"/>
<dbReference type="GO" id="GO:0007220">
    <property type="term" value="P:Notch receptor processing"/>
    <property type="evidence" value="ECO:0007669"/>
    <property type="project" value="TreeGrafter"/>
</dbReference>
<evidence type="ECO:0000256" key="3">
    <source>
        <dbReference type="ARBA" id="ARBA00015303"/>
    </source>
</evidence>
<name>A0A8J6F4T0_ELECQ</name>
<evidence type="ECO:0000259" key="16">
    <source>
        <dbReference type="Pfam" id="PF18266"/>
    </source>
</evidence>
<dbReference type="AlphaFoldDB" id="A0A8J6F4T0"/>
<evidence type="ECO:0000256" key="7">
    <source>
        <dbReference type="ARBA" id="ARBA00022989"/>
    </source>
</evidence>
<keyword evidence="8 15" id="KW-0472">Membrane</keyword>
<dbReference type="GO" id="GO:0005773">
    <property type="term" value="C:vacuole"/>
    <property type="evidence" value="ECO:0007669"/>
    <property type="project" value="UniProtKB-ARBA"/>
</dbReference>
<dbReference type="PANTHER" id="PTHR21092:SF0">
    <property type="entry name" value="NICASTRIN"/>
    <property type="match status" value="1"/>
</dbReference>
<dbReference type="GO" id="GO:0030659">
    <property type="term" value="C:cytoplasmic vesicle membrane"/>
    <property type="evidence" value="ECO:0007669"/>
    <property type="project" value="UniProtKB-SubCell"/>
</dbReference>
<keyword evidence="5" id="KW-0732">Signal</keyword>
<evidence type="ECO:0000256" key="12">
    <source>
        <dbReference type="ARBA" id="ARBA00037855"/>
    </source>
</evidence>